<proteinExistence type="predicted"/>
<reference evidence="2 3" key="1">
    <citation type="submission" date="2018-11" db="EMBL/GenBank/DDBJ databases">
        <title>Arenibacter aquaticus sp.nov., a marine bacterium isolated from surface seawater in the South China Sea.</title>
        <authorList>
            <person name="Guo J."/>
            <person name="Sun J."/>
        </authorList>
    </citation>
    <scope>NUCLEOTIDE SEQUENCE [LARGE SCALE GENOMIC DNA]</scope>
    <source>
        <strain evidence="2 3">GUO666</strain>
    </source>
</reference>
<evidence type="ECO:0000313" key="3">
    <source>
        <dbReference type="Proteomes" id="UP000267585"/>
    </source>
</evidence>
<organism evidence="2 3">
    <name type="scientific">Arenibacter aquaticus</name>
    <dbReference type="NCBI Taxonomy" id="2489054"/>
    <lineage>
        <taxon>Bacteria</taxon>
        <taxon>Pseudomonadati</taxon>
        <taxon>Bacteroidota</taxon>
        <taxon>Flavobacteriia</taxon>
        <taxon>Flavobacteriales</taxon>
        <taxon>Flavobacteriaceae</taxon>
        <taxon>Arenibacter</taxon>
    </lineage>
</organism>
<evidence type="ECO:0000256" key="1">
    <source>
        <dbReference type="SAM" id="MobiDB-lite"/>
    </source>
</evidence>
<feature type="region of interest" description="Disordered" evidence="1">
    <location>
        <begin position="1"/>
        <end position="35"/>
    </location>
</feature>
<keyword evidence="3" id="KW-1185">Reference proteome</keyword>
<comment type="caution">
    <text evidence="2">The sequence shown here is derived from an EMBL/GenBank/DDBJ whole genome shotgun (WGS) entry which is preliminary data.</text>
</comment>
<feature type="non-terminal residue" evidence="2">
    <location>
        <position position="65"/>
    </location>
</feature>
<accession>A0A3S0AY15</accession>
<evidence type="ECO:0000313" key="2">
    <source>
        <dbReference type="EMBL" id="RTE52984.1"/>
    </source>
</evidence>
<dbReference type="Proteomes" id="UP000267585">
    <property type="component" value="Unassembled WGS sequence"/>
</dbReference>
<dbReference type="EMBL" id="RQPJ01000008">
    <property type="protein sequence ID" value="RTE52984.1"/>
    <property type="molecule type" value="Genomic_DNA"/>
</dbReference>
<sequence>MMKGLQKKGGGLSMTVPERQQSAARRDTGIDHASGVPYFGYGIKKKSPHLMMRGLQKKGGGLLSH</sequence>
<protein>
    <submittedName>
        <fullName evidence="2">Uncharacterized protein</fullName>
    </submittedName>
</protein>
<dbReference type="AlphaFoldDB" id="A0A3S0AY15"/>
<dbReference type="RefSeq" id="WP_158285122.1">
    <property type="nucleotide sequence ID" value="NZ_RQPJ01000008.1"/>
</dbReference>
<gene>
    <name evidence="2" type="ORF">EHW67_12415</name>
</gene>
<name>A0A3S0AY15_9FLAO</name>